<evidence type="ECO:0000313" key="1">
    <source>
        <dbReference type="EMBL" id="GAH40651.1"/>
    </source>
</evidence>
<gene>
    <name evidence="1" type="ORF">S03H2_11225</name>
</gene>
<accession>X1F4U0</accession>
<feature type="non-terminal residue" evidence="1">
    <location>
        <position position="31"/>
    </location>
</feature>
<organism evidence="1">
    <name type="scientific">marine sediment metagenome</name>
    <dbReference type="NCBI Taxonomy" id="412755"/>
    <lineage>
        <taxon>unclassified sequences</taxon>
        <taxon>metagenomes</taxon>
        <taxon>ecological metagenomes</taxon>
    </lineage>
</organism>
<comment type="caution">
    <text evidence="1">The sequence shown here is derived from an EMBL/GenBank/DDBJ whole genome shotgun (WGS) entry which is preliminary data.</text>
</comment>
<sequence length="31" mass="3376">MNRPKTIEKGISEIVGVFCDPIIVFPGGWGD</sequence>
<reference evidence="1" key="1">
    <citation type="journal article" date="2014" name="Front. Microbiol.">
        <title>High frequency of phylogenetically diverse reductive dehalogenase-homologous genes in deep subseafloor sedimentary metagenomes.</title>
        <authorList>
            <person name="Kawai M."/>
            <person name="Futagami T."/>
            <person name="Toyoda A."/>
            <person name="Takaki Y."/>
            <person name="Nishi S."/>
            <person name="Hori S."/>
            <person name="Arai W."/>
            <person name="Tsubouchi T."/>
            <person name="Morono Y."/>
            <person name="Uchiyama I."/>
            <person name="Ito T."/>
            <person name="Fujiyama A."/>
            <person name="Inagaki F."/>
            <person name="Takami H."/>
        </authorList>
    </citation>
    <scope>NUCLEOTIDE SEQUENCE</scope>
    <source>
        <strain evidence="1">Expedition CK06-06</strain>
    </source>
</reference>
<dbReference type="AlphaFoldDB" id="X1F4U0"/>
<proteinExistence type="predicted"/>
<protein>
    <submittedName>
        <fullName evidence="1">Uncharacterized protein</fullName>
    </submittedName>
</protein>
<name>X1F4U0_9ZZZZ</name>
<dbReference type="EMBL" id="BARU01005737">
    <property type="protein sequence ID" value="GAH40651.1"/>
    <property type="molecule type" value="Genomic_DNA"/>
</dbReference>